<evidence type="ECO:0000313" key="1">
    <source>
        <dbReference type="EMBL" id="TWH20370.1"/>
    </source>
</evidence>
<name>A0A660C9S9_9PSEU</name>
<evidence type="ECO:0000313" key="2">
    <source>
        <dbReference type="Proteomes" id="UP000317303"/>
    </source>
</evidence>
<dbReference type="Proteomes" id="UP000317303">
    <property type="component" value="Unassembled WGS sequence"/>
</dbReference>
<comment type="caution">
    <text evidence="1">The sequence shown here is derived from an EMBL/GenBank/DDBJ whole genome shotgun (WGS) entry which is preliminary data.</text>
</comment>
<accession>A0A660C9S9</accession>
<keyword evidence="2" id="KW-1185">Reference proteome</keyword>
<dbReference type="EMBL" id="VLJV01000001">
    <property type="protein sequence ID" value="TWH20370.1"/>
    <property type="molecule type" value="Genomic_DNA"/>
</dbReference>
<gene>
    <name evidence="1" type="ORF">JD82_02216</name>
</gene>
<proteinExistence type="predicted"/>
<organism evidence="1 2">
    <name type="scientific">Prauserella rugosa</name>
    <dbReference type="NCBI Taxonomy" id="43354"/>
    <lineage>
        <taxon>Bacteria</taxon>
        <taxon>Bacillati</taxon>
        <taxon>Actinomycetota</taxon>
        <taxon>Actinomycetes</taxon>
        <taxon>Pseudonocardiales</taxon>
        <taxon>Pseudonocardiaceae</taxon>
        <taxon>Prauserella</taxon>
    </lineage>
</organism>
<dbReference type="AlphaFoldDB" id="A0A660C9S9"/>
<protein>
    <submittedName>
        <fullName evidence="1">Uncharacterized protein</fullName>
    </submittedName>
</protein>
<sequence length="89" mass="9519">MSDGMLLARPLPGVVGLRQRVSHVFRLPDTTVPPERVTALCGASFAPAQLQRVDNPTGMPCELCLARTPRQTGPLVADQRRARGSDGLA</sequence>
<reference evidence="1 2" key="1">
    <citation type="submission" date="2019-07" db="EMBL/GenBank/DDBJ databases">
        <title>R&amp;d 2014.</title>
        <authorList>
            <person name="Klenk H.-P."/>
        </authorList>
    </citation>
    <scope>NUCLEOTIDE SEQUENCE [LARGE SCALE GENOMIC DNA]</scope>
    <source>
        <strain evidence="1 2">DSM 43194</strain>
    </source>
</reference>